<proteinExistence type="predicted"/>
<sequence>MFSRITNVPHEDYAPNFNGPTFTQTLIGTESCAGNCCPRRTGERVVTTEFPTYRGWDFAGQVP</sequence>
<organism evidence="1 2">
    <name type="scientific">Streptomyces hyderabadensis</name>
    <dbReference type="NCBI Taxonomy" id="598549"/>
    <lineage>
        <taxon>Bacteria</taxon>
        <taxon>Bacillati</taxon>
        <taxon>Actinomycetota</taxon>
        <taxon>Actinomycetes</taxon>
        <taxon>Kitasatosporales</taxon>
        <taxon>Streptomycetaceae</taxon>
        <taxon>Streptomyces</taxon>
    </lineage>
</organism>
<name>A0ABP9HYK1_9ACTN</name>
<comment type="caution">
    <text evidence="1">The sequence shown here is derived from an EMBL/GenBank/DDBJ whole genome shotgun (WGS) entry which is preliminary data.</text>
</comment>
<dbReference type="Proteomes" id="UP001500610">
    <property type="component" value="Unassembled WGS sequence"/>
</dbReference>
<accession>A0ABP9HYK1</accession>
<evidence type="ECO:0000313" key="2">
    <source>
        <dbReference type="Proteomes" id="UP001500610"/>
    </source>
</evidence>
<evidence type="ECO:0000313" key="1">
    <source>
        <dbReference type="EMBL" id="GAA4982514.1"/>
    </source>
</evidence>
<gene>
    <name evidence="1" type="ORF">GCM10023257_21380</name>
</gene>
<protein>
    <submittedName>
        <fullName evidence="1">Uncharacterized protein</fullName>
    </submittedName>
</protein>
<dbReference type="EMBL" id="BAABIV010000007">
    <property type="protein sequence ID" value="GAA4982514.1"/>
    <property type="molecule type" value="Genomic_DNA"/>
</dbReference>
<keyword evidence="2" id="KW-1185">Reference proteome</keyword>
<reference evidence="2" key="1">
    <citation type="journal article" date="2019" name="Int. J. Syst. Evol. Microbiol.">
        <title>The Global Catalogue of Microorganisms (GCM) 10K type strain sequencing project: providing services to taxonomists for standard genome sequencing and annotation.</title>
        <authorList>
            <consortium name="The Broad Institute Genomics Platform"/>
            <consortium name="The Broad Institute Genome Sequencing Center for Infectious Disease"/>
            <person name="Wu L."/>
            <person name="Ma J."/>
        </authorList>
    </citation>
    <scope>NUCLEOTIDE SEQUENCE [LARGE SCALE GENOMIC DNA]</scope>
    <source>
        <strain evidence="2">JCM 17657</strain>
    </source>
</reference>